<feature type="domain" description="DUF4986" evidence="2">
    <location>
        <begin position="537"/>
        <end position="598"/>
    </location>
</feature>
<evidence type="ECO:0000313" key="6">
    <source>
        <dbReference type="Proteomes" id="UP000570361"/>
    </source>
</evidence>
<evidence type="ECO:0000313" key="5">
    <source>
        <dbReference type="EMBL" id="MBB3113080.1"/>
    </source>
</evidence>
<dbReference type="RefSeq" id="WP_183603178.1">
    <property type="nucleotide sequence ID" value="NZ_JACHXK010000016.1"/>
</dbReference>
<dbReference type="InterPro" id="IPR032275">
    <property type="entry name" value="DUF4986"/>
</dbReference>
<feature type="domain" description="Non-reducing end beta-L-arabinofuranosidase-like GH127 middle" evidence="4">
    <location>
        <begin position="399"/>
        <end position="492"/>
    </location>
</feature>
<dbReference type="AlphaFoldDB" id="A0A7W5FQ51"/>
<dbReference type="GO" id="GO:0005975">
    <property type="term" value="P:carbohydrate metabolic process"/>
    <property type="evidence" value="ECO:0007669"/>
    <property type="project" value="InterPro"/>
</dbReference>
<dbReference type="Pfam" id="PF07944">
    <property type="entry name" value="Beta-AFase-like_GH127_cat"/>
    <property type="match status" value="1"/>
</dbReference>
<dbReference type="InterPro" id="IPR049046">
    <property type="entry name" value="Beta-AFase-like_GH127_middle"/>
</dbReference>
<comment type="caution">
    <text evidence="5">The sequence shown here is derived from an EMBL/GenBank/DDBJ whole genome shotgun (WGS) entry which is preliminary data.</text>
</comment>
<dbReference type="EMBL" id="JACHXK010000016">
    <property type="protein sequence ID" value="MBB3113080.1"/>
    <property type="molecule type" value="Genomic_DNA"/>
</dbReference>
<feature type="domain" description="Non-reducing end beta-L-arabinofuranosidase-like GH127 catalytic" evidence="1">
    <location>
        <begin position="14"/>
        <end position="387"/>
    </location>
</feature>
<dbReference type="SUPFAM" id="SSF48208">
    <property type="entry name" value="Six-hairpin glycosidases"/>
    <property type="match status" value="1"/>
</dbReference>
<dbReference type="PANTHER" id="PTHR31151">
    <property type="entry name" value="PROLINE-TRNA LIGASE (DUF1680)"/>
    <property type="match status" value="1"/>
</dbReference>
<dbReference type="PANTHER" id="PTHR31151:SF0">
    <property type="entry name" value="PROLINE-TRNA LIGASE (DUF1680)"/>
    <property type="match status" value="1"/>
</dbReference>
<sequence>MVETSAQAASQTILLDGLFKSSQETGRDYLLRMDVDRLAAPCYEAAKLQPKKERYGGWESTPIAGHSIGHWLSASAAMVAVTGDDVLQQRLNQAIDELAFVQSHDPDGYVSGFPRDCFDRVFDGNGDFEVHNFGLGGSWVPWYSIHKIYAGLIDAYKLTGSQKALEVVIKLAEWAKQGTDRLTEEQFQRMLICEHGGMNEAMADLYLITGNRDYLALAVRFCHQAILEPLSRGVDELEGKHANTQIPKVIGAAKLYTITGEEKYRKMAEFFWQEVTRGRSYIIGGNSIFEHFRKKDSEKLGVETAETCNTYNMLKLTRLLFQWSPNAEYMDFYERALYNHILASQDPDSGAKMYFISTEPGHFKVYGTDDHSFWCCTGTGMENPALYTRDIYFADRDAVYVNLFISSKAVLQDGKLVLRQETDFPRSNETRITLEEAGGERMKLRIRIPYWAAGAVTAVVGDTETYSSSEQGYLEIDRVWNTGDVIAVTLPMDLHVYRSKEDAKKVGFMYGPVVLAGALGRDHFPACDIVDNHLKLHQHPLIDVPILVTDEDDVKKWIMPVEGKPLTFVTDAIGEPGSQRITLIPFYELHHQRYTIYWTLMNKEQYGSYVDHEKAERQRLHAITVDAVSPHEQQSEVEHGIASQESKSGYSAHAQQGYRIAESGGYFSYRMKVVPGRPMALQVTYYGSDGPIHHDRGLQQREFDILINEHVIARQKLEAQHPEQLFDVQYDIPEELFSGVEQVEVKFASTDGGVAGGVFGIRVIDRLKSEQWSNDASSN</sequence>
<dbReference type="Pfam" id="PF20736">
    <property type="entry name" value="Glyco_hydro127M"/>
    <property type="match status" value="1"/>
</dbReference>
<evidence type="ECO:0000259" key="4">
    <source>
        <dbReference type="Pfam" id="PF20736"/>
    </source>
</evidence>
<dbReference type="InterPro" id="IPR012878">
    <property type="entry name" value="Beta-AFase-like_GH127_cat"/>
</dbReference>
<protein>
    <submittedName>
        <fullName evidence="5">Uncharacterized protein</fullName>
    </submittedName>
</protein>
<reference evidence="5 6" key="1">
    <citation type="submission" date="2020-08" db="EMBL/GenBank/DDBJ databases">
        <title>Genomic Encyclopedia of Type Strains, Phase III (KMG-III): the genomes of soil and plant-associated and newly described type strains.</title>
        <authorList>
            <person name="Whitman W."/>
        </authorList>
    </citation>
    <scope>NUCLEOTIDE SEQUENCE [LARGE SCALE GENOMIC DNA]</scope>
    <source>
        <strain evidence="5 6">CECT 5862</strain>
    </source>
</reference>
<proteinExistence type="predicted"/>
<accession>A0A7W5FQ51</accession>
<dbReference type="InterPro" id="IPR046544">
    <property type="entry name" value="GH146_SB_dom"/>
</dbReference>
<dbReference type="InterPro" id="IPR008928">
    <property type="entry name" value="6-hairpin_glycosidase_sf"/>
</dbReference>
<evidence type="ECO:0000259" key="2">
    <source>
        <dbReference type="Pfam" id="PF16375"/>
    </source>
</evidence>
<dbReference type="Pfam" id="PF20620">
    <property type="entry name" value="DUF6805"/>
    <property type="match status" value="1"/>
</dbReference>
<evidence type="ECO:0000259" key="3">
    <source>
        <dbReference type="Pfam" id="PF20620"/>
    </source>
</evidence>
<evidence type="ECO:0000259" key="1">
    <source>
        <dbReference type="Pfam" id="PF07944"/>
    </source>
</evidence>
<organism evidence="5 6">
    <name type="scientific">Paenibacillus phyllosphaerae</name>
    <dbReference type="NCBI Taxonomy" id="274593"/>
    <lineage>
        <taxon>Bacteria</taxon>
        <taxon>Bacillati</taxon>
        <taxon>Bacillota</taxon>
        <taxon>Bacilli</taxon>
        <taxon>Bacillales</taxon>
        <taxon>Paenibacillaceae</taxon>
        <taxon>Paenibacillus</taxon>
    </lineage>
</organism>
<gene>
    <name evidence="5" type="ORF">FHS18_005183</name>
</gene>
<dbReference type="Pfam" id="PF16375">
    <property type="entry name" value="DUF4986"/>
    <property type="match status" value="1"/>
</dbReference>
<keyword evidence="6" id="KW-1185">Reference proteome</keyword>
<dbReference type="Proteomes" id="UP000570361">
    <property type="component" value="Unassembled WGS sequence"/>
</dbReference>
<name>A0A7W5FQ51_9BACL</name>
<feature type="domain" description="Glycoside hydrolase GH146 substrate-binding" evidence="3">
    <location>
        <begin position="620"/>
        <end position="764"/>
    </location>
</feature>